<keyword evidence="9" id="KW-0496">Mitochondrion</keyword>
<keyword evidence="15" id="KW-1185">Reference proteome</keyword>
<evidence type="ECO:0000256" key="4">
    <source>
        <dbReference type="ARBA" id="ARBA00022598"/>
    </source>
</evidence>
<dbReference type="RefSeq" id="XP_002174723.1">
    <property type="nucleotide sequence ID" value="XM_002174687.2"/>
</dbReference>
<dbReference type="PANTHER" id="PTHR11451:SF50">
    <property type="entry name" value="THREONINE--TRNA LIGASE, MITOCHONDRIAL"/>
    <property type="match status" value="1"/>
</dbReference>
<dbReference type="PROSITE" id="PS50862">
    <property type="entry name" value="AA_TRNA_LIGASE_II"/>
    <property type="match status" value="1"/>
</dbReference>
<dbReference type="GeneID" id="7048844"/>
<dbReference type="GO" id="GO:0004829">
    <property type="term" value="F:threonine-tRNA ligase activity"/>
    <property type="evidence" value="ECO:0000318"/>
    <property type="project" value="GO_Central"/>
</dbReference>
<dbReference type="Pfam" id="PF00587">
    <property type="entry name" value="tRNA-synt_2b"/>
    <property type="match status" value="1"/>
</dbReference>
<dbReference type="CDD" id="cd00771">
    <property type="entry name" value="ThrRS_core"/>
    <property type="match status" value="1"/>
</dbReference>
<keyword evidence="10" id="KW-0030">Aminoacyl-tRNA synthetase</keyword>
<dbReference type="EC" id="6.1.1.3" evidence="3"/>
<sequence>MLSACLLSPRNHLFIARFSSRIAAATKWTNSAEKIKFEDHRSIAARQKLFTINHLSPGSIYFLPHGTRIINSITNFLRTQYEVLGFKEVITPLIYKPELWKRSGHLSKYKENMFFVTSEHNSEDQKDSSSFGLKPMNCPAHCLLFAEEERSYKELPLRFADFSTLHRYEASGALSGLTRLRSFHQDDGHIFCRRDQVYAEIQKDLLFIKKFYALFHMNDLTFHLSTRPTDYIGEADQWDHAERILEKVLTESGMNWKRKVGDGAFYGPKIDVHVRDTYGRSQQTATIQLDFQLPKRFQLRFRTEHGDNRLLQQYECPVLIHRAVLGSLERFLGILIEHLNGKWPFWISPRHAIILTLNQNQDVMAYAKEVQKTLSLNNRSFQAGLLPLNTFVFHVDLDCNAAPLGRRLNEARKLDYNYEIVIGTKETENHTLAVSERGSNANRRMIMTPELLREMFENRMQSLS</sequence>
<dbReference type="GO" id="GO:0070159">
    <property type="term" value="P:mitochondrial threonyl-tRNA aminoacylation"/>
    <property type="evidence" value="ECO:0007669"/>
    <property type="project" value="EnsemblFungi"/>
</dbReference>
<comment type="similarity">
    <text evidence="2">Belongs to the class-II aminoacyl-tRNA synthetase family.</text>
</comment>
<protein>
    <recommendedName>
        <fullName evidence="3">threonine--tRNA ligase</fullName>
        <ecNumber evidence="3">6.1.1.3</ecNumber>
    </recommendedName>
    <alternativeName>
        <fullName evidence="11">Threonyl-tRNA synthetase</fullName>
    </alternativeName>
</protein>
<dbReference type="InterPro" id="IPR002314">
    <property type="entry name" value="aa-tRNA-synt_IIb"/>
</dbReference>
<dbReference type="InterPro" id="IPR002320">
    <property type="entry name" value="Thr-tRNA-ligase_IIa"/>
</dbReference>
<dbReference type="FunFam" id="3.30.930.10:FF:000039">
    <property type="entry name" value="Threonyl-tRNA synthetase, mitochondrial"/>
    <property type="match status" value="1"/>
</dbReference>
<comment type="catalytic activity">
    <reaction evidence="12">
        <text>tRNA(Thr) + L-threonine + ATP = L-threonyl-tRNA(Thr) + AMP + diphosphate + H(+)</text>
        <dbReference type="Rhea" id="RHEA:24624"/>
        <dbReference type="Rhea" id="RHEA-COMP:9670"/>
        <dbReference type="Rhea" id="RHEA-COMP:9704"/>
        <dbReference type="ChEBI" id="CHEBI:15378"/>
        <dbReference type="ChEBI" id="CHEBI:30616"/>
        <dbReference type="ChEBI" id="CHEBI:33019"/>
        <dbReference type="ChEBI" id="CHEBI:57926"/>
        <dbReference type="ChEBI" id="CHEBI:78442"/>
        <dbReference type="ChEBI" id="CHEBI:78534"/>
        <dbReference type="ChEBI" id="CHEBI:456215"/>
        <dbReference type="EC" id="6.1.1.3"/>
    </reaction>
</comment>
<dbReference type="VEuPathDB" id="FungiDB:SJAG_03585"/>
<dbReference type="Gene3D" id="3.30.930.10">
    <property type="entry name" value="Bira Bifunctional Protein, Domain 2"/>
    <property type="match status" value="1"/>
</dbReference>
<dbReference type="OMA" id="HRYEYSG"/>
<evidence type="ECO:0000256" key="12">
    <source>
        <dbReference type="ARBA" id="ARBA00049515"/>
    </source>
</evidence>
<keyword evidence="4 14" id="KW-0436">Ligase</keyword>
<dbReference type="PRINTS" id="PR01047">
    <property type="entry name" value="TRNASYNTHTHR"/>
</dbReference>
<organism evidence="14 15">
    <name type="scientific">Schizosaccharomyces japonicus (strain yFS275 / FY16936)</name>
    <name type="common">Fission yeast</name>
    <dbReference type="NCBI Taxonomy" id="402676"/>
    <lineage>
        <taxon>Eukaryota</taxon>
        <taxon>Fungi</taxon>
        <taxon>Dikarya</taxon>
        <taxon>Ascomycota</taxon>
        <taxon>Taphrinomycotina</taxon>
        <taxon>Schizosaccharomycetes</taxon>
        <taxon>Schizosaccharomycetales</taxon>
        <taxon>Schizosaccharomycetaceae</taxon>
        <taxon>Schizosaccharomyces</taxon>
    </lineage>
</organism>
<evidence type="ECO:0000256" key="8">
    <source>
        <dbReference type="ARBA" id="ARBA00022946"/>
    </source>
</evidence>
<keyword evidence="5" id="KW-0547">Nucleotide-binding</keyword>
<evidence type="ECO:0000256" key="1">
    <source>
        <dbReference type="ARBA" id="ARBA00004305"/>
    </source>
</evidence>
<gene>
    <name evidence="14" type="ORF">SJAG_03585</name>
</gene>
<dbReference type="Gene3D" id="3.40.50.800">
    <property type="entry name" value="Anticodon-binding domain"/>
    <property type="match status" value="1"/>
</dbReference>
<accession>B6K4M3</accession>
<dbReference type="InterPro" id="IPR004154">
    <property type="entry name" value="Anticodon-bd"/>
</dbReference>
<evidence type="ECO:0000256" key="5">
    <source>
        <dbReference type="ARBA" id="ARBA00022741"/>
    </source>
</evidence>
<dbReference type="SUPFAM" id="SSF55681">
    <property type="entry name" value="Class II aaRS and biotin synthetases"/>
    <property type="match status" value="1"/>
</dbReference>
<dbReference type="InterPro" id="IPR033728">
    <property type="entry name" value="ThrRS_core"/>
</dbReference>
<dbReference type="InterPro" id="IPR045864">
    <property type="entry name" value="aa-tRNA-synth_II/BPL/LPL"/>
</dbReference>
<evidence type="ECO:0000313" key="15">
    <source>
        <dbReference type="Proteomes" id="UP000001744"/>
    </source>
</evidence>
<evidence type="ECO:0000256" key="9">
    <source>
        <dbReference type="ARBA" id="ARBA00023128"/>
    </source>
</evidence>
<keyword evidence="7" id="KW-0648">Protein biosynthesis</keyword>
<dbReference type="JaponicusDB" id="SJAG_03585"/>
<dbReference type="GO" id="GO:0005739">
    <property type="term" value="C:mitochondrion"/>
    <property type="evidence" value="ECO:0000318"/>
    <property type="project" value="GO_Central"/>
</dbReference>
<evidence type="ECO:0000256" key="3">
    <source>
        <dbReference type="ARBA" id="ARBA00013163"/>
    </source>
</evidence>
<feature type="domain" description="Aminoacyl-transfer RNA synthetases class-II family profile" evidence="13">
    <location>
        <begin position="32"/>
        <end position="344"/>
    </location>
</feature>
<evidence type="ECO:0000256" key="2">
    <source>
        <dbReference type="ARBA" id="ARBA00008226"/>
    </source>
</evidence>
<dbReference type="STRING" id="402676.B6K4M3"/>
<evidence type="ECO:0000313" key="14">
    <source>
        <dbReference type="EMBL" id="EEB08430.1"/>
    </source>
</evidence>
<evidence type="ECO:0000256" key="10">
    <source>
        <dbReference type="ARBA" id="ARBA00023146"/>
    </source>
</evidence>
<comment type="subcellular location">
    <subcellularLocation>
        <location evidence="1">Mitochondrion matrix</location>
    </subcellularLocation>
</comment>
<name>B6K4M3_SCHJY</name>
<dbReference type="AlphaFoldDB" id="B6K4M3"/>
<dbReference type="HOGENOM" id="CLU_008554_2_1_1"/>
<dbReference type="Pfam" id="PF03129">
    <property type="entry name" value="HGTP_anticodon"/>
    <property type="match status" value="1"/>
</dbReference>
<evidence type="ECO:0000256" key="7">
    <source>
        <dbReference type="ARBA" id="ARBA00022917"/>
    </source>
</evidence>
<keyword evidence="6" id="KW-0067">ATP-binding</keyword>
<dbReference type="InterPro" id="IPR006195">
    <property type="entry name" value="aa-tRNA-synth_II"/>
</dbReference>
<dbReference type="PANTHER" id="PTHR11451">
    <property type="entry name" value="THREONINE-TRNA LIGASE"/>
    <property type="match status" value="1"/>
</dbReference>
<dbReference type="GO" id="GO:0006435">
    <property type="term" value="P:threonyl-tRNA aminoacylation"/>
    <property type="evidence" value="ECO:0000318"/>
    <property type="project" value="GO_Central"/>
</dbReference>
<dbReference type="SUPFAM" id="SSF52954">
    <property type="entry name" value="Class II aaRS ABD-related"/>
    <property type="match status" value="1"/>
</dbReference>
<evidence type="ECO:0000256" key="6">
    <source>
        <dbReference type="ARBA" id="ARBA00022840"/>
    </source>
</evidence>
<dbReference type="OrthoDB" id="5423599at2759"/>
<dbReference type="GO" id="GO:0005524">
    <property type="term" value="F:ATP binding"/>
    <property type="evidence" value="ECO:0007669"/>
    <property type="project" value="UniProtKB-KW"/>
</dbReference>
<evidence type="ECO:0000256" key="11">
    <source>
        <dbReference type="ARBA" id="ARBA00031900"/>
    </source>
</evidence>
<reference evidence="14 15" key="1">
    <citation type="journal article" date="2011" name="Science">
        <title>Comparative functional genomics of the fission yeasts.</title>
        <authorList>
            <person name="Rhind N."/>
            <person name="Chen Z."/>
            <person name="Yassour M."/>
            <person name="Thompson D.A."/>
            <person name="Haas B.J."/>
            <person name="Habib N."/>
            <person name="Wapinski I."/>
            <person name="Roy S."/>
            <person name="Lin M.F."/>
            <person name="Heiman D.I."/>
            <person name="Young S.K."/>
            <person name="Furuya K."/>
            <person name="Guo Y."/>
            <person name="Pidoux A."/>
            <person name="Chen H.M."/>
            <person name="Robbertse B."/>
            <person name="Goldberg J.M."/>
            <person name="Aoki K."/>
            <person name="Bayne E.H."/>
            <person name="Berlin A.M."/>
            <person name="Desjardins C.A."/>
            <person name="Dobbs E."/>
            <person name="Dukaj L."/>
            <person name="Fan L."/>
            <person name="FitzGerald M.G."/>
            <person name="French C."/>
            <person name="Gujja S."/>
            <person name="Hansen K."/>
            <person name="Keifenheim D."/>
            <person name="Levin J.Z."/>
            <person name="Mosher R.A."/>
            <person name="Mueller C.A."/>
            <person name="Pfiffner J."/>
            <person name="Priest M."/>
            <person name="Russ C."/>
            <person name="Smialowska A."/>
            <person name="Swoboda P."/>
            <person name="Sykes S.M."/>
            <person name="Vaughn M."/>
            <person name="Vengrova S."/>
            <person name="Yoder R."/>
            <person name="Zeng Q."/>
            <person name="Allshire R."/>
            <person name="Baulcombe D."/>
            <person name="Birren B.W."/>
            <person name="Brown W."/>
            <person name="Ekwall K."/>
            <person name="Kellis M."/>
            <person name="Leatherwood J."/>
            <person name="Levin H."/>
            <person name="Margalit H."/>
            <person name="Martienssen R."/>
            <person name="Nieduszynski C.A."/>
            <person name="Spatafora J.W."/>
            <person name="Friedman N."/>
            <person name="Dalgaard J.Z."/>
            <person name="Baumann P."/>
            <person name="Niki H."/>
            <person name="Regev A."/>
            <person name="Nusbaum C."/>
        </authorList>
    </citation>
    <scope>NUCLEOTIDE SEQUENCE [LARGE SCALE GENOMIC DNA]</scope>
    <source>
        <strain evidence="15">yFS275 / FY16936</strain>
    </source>
</reference>
<dbReference type="NCBIfam" id="TIGR00418">
    <property type="entry name" value="thrS"/>
    <property type="match status" value="1"/>
</dbReference>
<dbReference type="EMBL" id="KE651167">
    <property type="protein sequence ID" value="EEB08430.1"/>
    <property type="molecule type" value="Genomic_DNA"/>
</dbReference>
<proteinExistence type="inferred from homology"/>
<dbReference type="eggNOG" id="KOG1637">
    <property type="taxonomic scope" value="Eukaryota"/>
</dbReference>
<dbReference type="GO" id="GO:0005759">
    <property type="term" value="C:mitochondrial matrix"/>
    <property type="evidence" value="ECO:0007669"/>
    <property type="project" value="UniProtKB-SubCell"/>
</dbReference>
<dbReference type="Proteomes" id="UP000001744">
    <property type="component" value="Unassembled WGS sequence"/>
</dbReference>
<keyword evidence="8" id="KW-0809">Transit peptide</keyword>
<dbReference type="InterPro" id="IPR036621">
    <property type="entry name" value="Anticodon-bd_dom_sf"/>
</dbReference>
<evidence type="ECO:0000259" key="13">
    <source>
        <dbReference type="PROSITE" id="PS50862"/>
    </source>
</evidence>